<dbReference type="EMBL" id="CAJFCJ010000028">
    <property type="protein sequence ID" value="CAD5125647.1"/>
    <property type="molecule type" value="Genomic_DNA"/>
</dbReference>
<dbReference type="GO" id="GO:0030145">
    <property type="term" value="F:manganese ion binding"/>
    <property type="evidence" value="ECO:0007669"/>
    <property type="project" value="TreeGrafter"/>
</dbReference>
<gene>
    <name evidence="2" type="ORF">DGYR_LOCUS12993</name>
</gene>
<dbReference type="GO" id="GO:0005525">
    <property type="term" value="F:GTP binding"/>
    <property type="evidence" value="ECO:0007669"/>
    <property type="project" value="InterPro"/>
</dbReference>
<comment type="caution">
    <text evidence="2">The sequence shown here is derived from an EMBL/GenBank/DDBJ whole genome shotgun (WGS) entry which is preliminary data.</text>
</comment>
<feature type="domain" description="Phosphoenolpyruvate carboxykinase C-terminal P-loop" evidence="1">
    <location>
        <begin position="59"/>
        <end position="134"/>
    </location>
</feature>
<reference evidence="2 3" key="1">
    <citation type="submission" date="2020-08" db="EMBL/GenBank/DDBJ databases">
        <authorList>
            <person name="Hejnol A."/>
        </authorList>
    </citation>
    <scope>NUCLEOTIDE SEQUENCE [LARGE SCALE GENOMIC DNA]</scope>
</reference>
<dbReference type="GO" id="GO:0006094">
    <property type="term" value="P:gluconeogenesis"/>
    <property type="evidence" value="ECO:0007669"/>
    <property type="project" value="InterPro"/>
</dbReference>
<keyword evidence="3" id="KW-1185">Reference proteome</keyword>
<evidence type="ECO:0000313" key="3">
    <source>
        <dbReference type="Proteomes" id="UP000549394"/>
    </source>
</evidence>
<dbReference type="AlphaFoldDB" id="A0A7I8WBZ8"/>
<dbReference type="GO" id="GO:0042594">
    <property type="term" value="P:response to starvation"/>
    <property type="evidence" value="ECO:0007669"/>
    <property type="project" value="TreeGrafter"/>
</dbReference>
<dbReference type="InterPro" id="IPR008209">
    <property type="entry name" value="PEP_carboxykinase_GTP"/>
</dbReference>
<dbReference type="PANTHER" id="PTHR11561:SF0">
    <property type="entry name" value="PHOSPHOENOLPYRUVATE CARBOXYKINASE [GTP]-RELATED"/>
    <property type="match status" value="1"/>
</dbReference>
<name>A0A7I8WBZ8_9ANNE</name>
<dbReference type="Pfam" id="PF00821">
    <property type="entry name" value="PEPCK_GTP"/>
    <property type="match status" value="2"/>
</dbReference>
<proteinExistence type="predicted"/>
<feature type="domain" description="Phosphoenolpyruvate carboxykinase C-terminal P-loop" evidence="1">
    <location>
        <begin position="2"/>
        <end position="53"/>
    </location>
</feature>
<evidence type="ECO:0000313" key="2">
    <source>
        <dbReference type="EMBL" id="CAD5125647.1"/>
    </source>
</evidence>
<dbReference type="GO" id="GO:0005829">
    <property type="term" value="C:cytosol"/>
    <property type="evidence" value="ECO:0007669"/>
    <property type="project" value="TreeGrafter"/>
</dbReference>
<dbReference type="GO" id="GO:0046327">
    <property type="term" value="P:glycerol biosynthetic process from pyruvate"/>
    <property type="evidence" value="ECO:0007669"/>
    <property type="project" value="TreeGrafter"/>
</dbReference>
<dbReference type="GO" id="GO:0006107">
    <property type="term" value="P:oxaloacetate metabolic process"/>
    <property type="evidence" value="ECO:0007669"/>
    <property type="project" value="TreeGrafter"/>
</dbReference>
<dbReference type="PANTHER" id="PTHR11561">
    <property type="entry name" value="PHOSPHOENOLPYRUVATE CARBOXYKINASE"/>
    <property type="match status" value="1"/>
</dbReference>
<sequence length="141" mass="16313">MIHEDYNEPASFSIDSIHFGTRQLEGSPLVYESLDWQLGVYVGASFKSQHTRSGLFEREKPGRKMPKVFHVNWFREDPKSHSLLWPGFGENIRVLDWICRRVDGEDICRDSPIGKISIKGSIKITNLENVDEDKLHDLNKE</sequence>
<dbReference type="OrthoDB" id="5841594at2759"/>
<protein>
    <submittedName>
        <fullName evidence="2">DgyrCDS13849</fullName>
    </submittedName>
</protein>
<dbReference type="GO" id="GO:0071333">
    <property type="term" value="P:cellular response to glucose stimulus"/>
    <property type="evidence" value="ECO:0007669"/>
    <property type="project" value="TreeGrafter"/>
</dbReference>
<dbReference type="Gene3D" id="3.90.228.20">
    <property type="match status" value="2"/>
</dbReference>
<dbReference type="SUPFAM" id="SSF53795">
    <property type="entry name" value="PEP carboxykinase-like"/>
    <property type="match status" value="1"/>
</dbReference>
<accession>A0A7I8WBZ8</accession>
<dbReference type="Proteomes" id="UP000549394">
    <property type="component" value="Unassembled WGS sequence"/>
</dbReference>
<dbReference type="InterPro" id="IPR035077">
    <property type="entry name" value="PEP_carboxykinase_GTP_C"/>
</dbReference>
<organism evidence="2 3">
    <name type="scientific">Dimorphilus gyrociliatus</name>
    <dbReference type="NCBI Taxonomy" id="2664684"/>
    <lineage>
        <taxon>Eukaryota</taxon>
        <taxon>Metazoa</taxon>
        <taxon>Spiralia</taxon>
        <taxon>Lophotrochozoa</taxon>
        <taxon>Annelida</taxon>
        <taxon>Polychaeta</taxon>
        <taxon>Polychaeta incertae sedis</taxon>
        <taxon>Dinophilidae</taxon>
        <taxon>Dimorphilus</taxon>
    </lineage>
</organism>
<dbReference type="InterPro" id="IPR013035">
    <property type="entry name" value="PEP_carboxykinase_C"/>
</dbReference>
<dbReference type="GO" id="GO:0033993">
    <property type="term" value="P:response to lipid"/>
    <property type="evidence" value="ECO:0007669"/>
    <property type="project" value="TreeGrafter"/>
</dbReference>
<dbReference type="GO" id="GO:0019543">
    <property type="term" value="P:propionate catabolic process"/>
    <property type="evidence" value="ECO:0007669"/>
    <property type="project" value="TreeGrafter"/>
</dbReference>
<evidence type="ECO:0000259" key="1">
    <source>
        <dbReference type="Pfam" id="PF00821"/>
    </source>
</evidence>
<dbReference type="GO" id="GO:0004613">
    <property type="term" value="F:phosphoenolpyruvate carboxykinase (GTP) activity"/>
    <property type="evidence" value="ECO:0007669"/>
    <property type="project" value="TreeGrafter"/>
</dbReference>